<organism evidence="1 2">
    <name type="scientific">Candidatus Woesebacteria bacterium GW2011_GWA2_40_7b</name>
    <dbReference type="NCBI Taxonomy" id="1618563"/>
    <lineage>
        <taxon>Bacteria</taxon>
        <taxon>Candidatus Woeseibacteriota</taxon>
    </lineage>
</organism>
<evidence type="ECO:0008006" key="3">
    <source>
        <dbReference type="Google" id="ProtNLM"/>
    </source>
</evidence>
<comment type="caution">
    <text evidence="1">The sequence shown here is derived from an EMBL/GenBank/DDBJ whole genome shotgun (WGS) entry which is preliminary data.</text>
</comment>
<dbReference type="AlphaFoldDB" id="A0A0G0W887"/>
<evidence type="ECO:0000313" key="2">
    <source>
        <dbReference type="Proteomes" id="UP000034562"/>
    </source>
</evidence>
<reference evidence="1 2" key="1">
    <citation type="journal article" date="2015" name="Nature">
        <title>rRNA introns, odd ribosomes, and small enigmatic genomes across a large radiation of phyla.</title>
        <authorList>
            <person name="Brown C.T."/>
            <person name="Hug L.A."/>
            <person name="Thomas B.C."/>
            <person name="Sharon I."/>
            <person name="Castelle C.J."/>
            <person name="Singh A."/>
            <person name="Wilkins M.J."/>
            <person name="Williams K.H."/>
            <person name="Banfield J.F."/>
        </authorList>
    </citation>
    <scope>NUCLEOTIDE SEQUENCE [LARGE SCALE GENOMIC DNA]</scope>
</reference>
<name>A0A0G0W887_9BACT</name>
<accession>A0A0G0W887</accession>
<evidence type="ECO:0000313" key="1">
    <source>
        <dbReference type="EMBL" id="KKR71437.1"/>
    </source>
</evidence>
<gene>
    <name evidence="1" type="ORF">UU12_C0001G0020</name>
</gene>
<protein>
    <recommendedName>
        <fullName evidence="3">Glycosyltransferase</fullName>
    </recommendedName>
</protein>
<proteinExistence type="predicted"/>
<dbReference type="Proteomes" id="UP000034562">
    <property type="component" value="Unassembled WGS sequence"/>
</dbReference>
<sequence length="286" mass="33135">MLNPKSIAVVLLTSYPAWYSGRVKSVGDVDKIRGDLAIQMIRTGKVKGYRVIVGDWASSVEFIDRVDKIGKIILFKREHKGRDLGRRKAYLLAAGFKDTKIILKTEPEKVSIVEKFISQIILPIINREADIVIANRNPILFRETYPGFMWKSEMAGNKVYINLLRRLCKLRQGQNFDIFFGPIAFRNHPRVLRLFLERYKYVSPTVVSTDRYGEPGELSNCYLFPIVKALYPKSQKQNEEYIKNGSIGKFKKKRNGQYIAIIEDLKYFRSYLTKYSDNILNRIYGA</sequence>
<dbReference type="EMBL" id="LBZK01000001">
    <property type="protein sequence ID" value="KKR71437.1"/>
    <property type="molecule type" value="Genomic_DNA"/>
</dbReference>
<dbReference type="STRING" id="1618563.UU12_C0001G0020"/>